<dbReference type="SMART" id="SM00356">
    <property type="entry name" value="ZnF_C3H1"/>
    <property type="match status" value="2"/>
</dbReference>
<dbReference type="PANTHER" id="PTHR12547:SF162">
    <property type="entry name" value="ZINC FINGER CCCH DOMAIN-CONTAINING PROTEIN 15"/>
    <property type="match status" value="1"/>
</dbReference>
<dbReference type="OrthoDB" id="410307at2759"/>
<keyword evidence="6" id="KW-0175">Coiled coil</keyword>
<keyword evidence="4 5" id="KW-0862">Zinc</keyword>
<keyword evidence="2" id="KW-0677">Repeat</keyword>
<sequence length="372" mass="41459">MTSSASLSVSRRLNSFLSSEAHQTQMENDASPPSTTSTTTATSTPPREETVKTTLHLENQNFGTDFASLYHSIFPPKSPLPTTTSTTSISLMSSPSTCSSSIDDAVSSTQNRLNQARLILQYQELNDHYDLCRARLIDLLSEAESLRHENAELRLANAELLKLLSSQASFHNLLLSSSYPNRSFLQDLRRLSTEDEEHSDNRTNLFDNRFSLPKSISVRSTGFTKANLPPPPPPPFANTGPTPSRSSTRSRAPPSQLGSASQQQQQQQRVYVAGGKGEEDKEALELEVYNQGMMKTELCNKWQETGACPYGHHCQFAHGITELRPVIRHPRYKTELCRMVLAGDTCPYGHRCHFRHTLTDQERSSLLAPPPR</sequence>
<dbReference type="InterPro" id="IPR000571">
    <property type="entry name" value="Znf_CCCH"/>
</dbReference>
<evidence type="ECO:0000256" key="2">
    <source>
        <dbReference type="ARBA" id="ARBA00022737"/>
    </source>
</evidence>
<dbReference type="SUPFAM" id="SSF90229">
    <property type="entry name" value="CCCH zinc finger"/>
    <property type="match status" value="2"/>
</dbReference>
<accession>A0A8J4RUD6</accession>
<feature type="region of interest" description="Disordered" evidence="7">
    <location>
        <begin position="21"/>
        <end position="50"/>
    </location>
</feature>
<dbReference type="InterPro" id="IPR036855">
    <property type="entry name" value="Znf_CCCH_sf"/>
</dbReference>
<feature type="domain" description="C3H1-type" evidence="8">
    <location>
        <begin position="331"/>
        <end position="359"/>
    </location>
</feature>
<dbReference type="Proteomes" id="UP000737018">
    <property type="component" value="Unassembled WGS sequence"/>
</dbReference>
<dbReference type="PANTHER" id="PTHR12547">
    <property type="entry name" value="CCCH ZINC FINGER/TIS11-RELATED"/>
    <property type="match status" value="1"/>
</dbReference>
<dbReference type="EMBL" id="JRKL02000286">
    <property type="protein sequence ID" value="KAF3972993.1"/>
    <property type="molecule type" value="Genomic_DNA"/>
</dbReference>
<dbReference type="PROSITE" id="PS50103">
    <property type="entry name" value="ZF_C3H1"/>
    <property type="match status" value="2"/>
</dbReference>
<evidence type="ECO:0000256" key="5">
    <source>
        <dbReference type="PROSITE-ProRule" id="PRU00723"/>
    </source>
</evidence>
<organism evidence="9 10">
    <name type="scientific">Castanea mollissima</name>
    <name type="common">Chinese chestnut</name>
    <dbReference type="NCBI Taxonomy" id="60419"/>
    <lineage>
        <taxon>Eukaryota</taxon>
        <taxon>Viridiplantae</taxon>
        <taxon>Streptophyta</taxon>
        <taxon>Embryophyta</taxon>
        <taxon>Tracheophyta</taxon>
        <taxon>Spermatophyta</taxon>
        <taxon>Magnoliopsida</taxon>
        <taxon>eudicotyledons</taxon>
        <taxon>Gunneridae</taxon>
        <taxon>Pentapetalae</taxon>
        <taxon>rosids</taxon>
        <taxon>fabids</taxon>
        <taxon>Fagales</taxon>
        <taxon>Fagaceae</taxon>
        <taxon>Castanea</taxon>
    </lineage>
</organism>
<evidence type="ECO:0000256" key="6">
    <source>
        <dbReference type="SAM" id="Coils"/>
    </source>
</evidence>
<evidence type="ECO:0000256" key="3">
    <source>
        <dbReference type="ARBA" id="ARBA00022771"/>
    </source>
</evidence>
<evidence type="ECO:0000313" key="10">
    <source>
        <dbReference type="Proteomes" id="UP000737018"/>
    </source>
</evidence>
<reference evidence="9" key="1">
    <citation type="submission" date="2020-03" db="EMBL/GenBank/DDBJ databases">
        <title>Castanea mollissima Vanexum genome sequencing.</title>
        <authorList>
            <person name="Staton M."/>
        </authorList>
    </citation>
    <scope>NUCLEOTIDE SEQUENCE</scope>
    <source>
        <tissue evidence="9">Leaf</tissue>
    </source>
</reference>
<feature type="compositionally biased region" description="Low complexity" evidence="7">
    <location>
        <begin position="239"/>
        <end position="255"/>
    </location>
</feature>
<dbReference type="InterPro" id="IPR045877">
    <property type="entry name" value="ZFP36-like"/>
</dbReference>
<evidence type="ECO:0000256" key="1">
    <source>
        <dbReference type="ARBA" id="ARBA00022723"/>
    </source>
</evidence>
<keyword evidence="1 5" id="KW-0479">Metal-binding</keyword>
<keyword evidence="10" id="KW-1185">Reference proteome</keyword>
<dbReference type="AlphaFoldDB" id="A0A8J4RUD6"/>
<feature type="zinc finger region" description="C3H1-type" evidence="5">
    <location>
        <begin position="331"/>
        <end position="359"/>
    </location>
</feature>
<dbReference type="GO" id="GO:0003729">
    <property type="term" value="F:mRNA binding"/>
    <property type="evidence" value="ECO:0007669"/>
    <property type="project" value="InterPro"/>
</dbReference>
<dbReference type="Gene3D" id="4.10.1000.10">
    <property type="entry name" value="Zinc finger, CCCH-type"/>
    <property type="match status" value="2"/>
</dbReference>
<dbReference type="FunFam" id="4.10.1000.10:FF:000002">
    <property type="entry name" value="Zinc finger protein 36, C3H1 type-like 1"/>
    <property type="match status" value="1"/>
</dbReference>
<feature type="region of interest" description="Disordered" evidence="7">
    <location>
        <begin position="221"/>
        <end position="276"/>
    </location>
</feature>
<evidence type="ECO:0000259" key="8">
    <source>
        <dbReference type="PROSITE" id="PS50103"/>
    </source>
</evidence>
<evidence type="ECO:0000313" key="9">
    <source>
        <dbReference type="EMBL" id="KAF3972993.1"/>
    </source>
</evidence>
<gene>
    <name evidence="9" type="ORF">CMV_003539</name>
</gene>
<feature type="domain" description="C3H1-type" evidence="8">
    <location>
        <begin position="293"/>
        <end position="321"/>
    </location>
</feature>
<comment type="caution">
    <text evidence="9">The sequence shown here is derived from an EMBL/GenBank/DDBJ whole genome shotgun (WGS) entry which is preliminary data.</text>
</comment>
<evidence type="ECO:0000256" key="4">
    <source>
        <dbReference type="ARBA" id="ARBA00022833"/>
    </source>
</evidence>
<evidence type="ECO:0000256" key="7">
    <source>
        <dbReference type="SAM" id="MobiDB-lite"/>
    </source>
</evidence>
<dbReference type="FunFam" id="4.10.1000.10:FF:000001">
    <property type="entry name" value="zinc finger CCCH domain-containing protein 15-like"/>
    <property type="match status" value="1"/>
</dbReference>
<feature type="zinc finger region" description="C3H1-type" evidence="5">
    <location>
        <begin position="293"/>
        <end position="321"/>
    </location>
</feature>
<keyword evidence="3 5" id="KW-0863">Zinc-finger</keyword>
<feature type="compositionally biased region" description="Low complexity" evidence="7">
    <location>
        <begin position="30"/>
        <end position="45"/>
    </location>
</feature>
<dbReference type="Pfam" id="PF00642">
    <property type="entry name" value="zf-CCCH"/>
    <property type="match status" value="1"/>
</dbReference>
<dbReference type="GO" id="GO:0008270">
    <property type="term" value="F:zinc ion binding"/>
    <property type="evidence" value="ECO:0007669"/>
    <property type="project" value="UniProtKB-KW"/>
</dbReference>
<name>A0A8J4RUD6_9ROSI</name>
<proteinExistence type="predicted"/>
<feature type="coiled-coil region" evidence="6">
    <location>
        <begin position="136"/>
        <end position="163"/>
    </location>
</feature>
<protein>
    <recommendedName>
        <fullName evidence="8">C3H1-type domain-containing protein</fullName>
    </recommendedName>
</protein>